<dbReference type="EMBL" id="CAJJDO010000106">
    <property type="protein sequence ID" value="CAD8194224.1"/>
    <property type="molecule type" value="Genomic_DNA"/>
</dbReference>
<evidence type="ECO:0008006" key="5">
    <source>
        <dbReference type="Google" id="ProtNLM"/>
    </source>
</evidence>
<keyword evidence="1" id="KW-0175">Coiled coil</keyword>
<proteinExistence type="predicted"/>
<feature type="region of interest" description="Disordered" evidence="2">
    <location>
        <begin position="1"/>
        <end position="72"/>
    </location>
</feature>
<evidence type="ECO:0000256" key="2">
    <source>
        <dbReference type="SAM" id="MobiDB-lite"/>
    </source>
</evidence>
<feature type="compositionally biased region" description="Polar residues" evidence="2">
    <location>
        <begin position="61"/>
        <end position="72"/>
    </location>
</feature>
<name>A0A8S1WW07_9CILI</name>
<dbReference type="OrthoDB" id="296381at2759"/>
<protein>
    <recommendedName>
        <fullName evidence="5">CHY-type domain-containing protein</fullName>
    </recommendedName>
</protein>
<feature type="coiled-coil region" evidence="1">
    <location>
        <begin position="315"/>
        <end position="342"/>
    </location>
</feature>
<evidence type="ECO:0000313" key="3">
    <source>
        <dbReference type="EMBL" id="CAD8194224.1"/>
    </source>
</evidence>
<organism evidence="3 4">
    <name type="scientific">Paramecium pentaurelia</name>
    <dbReference type="NCBI Taxonomy" id="43138"/>
    <lineage>
        <taxon>Eukaryota</taxon>
        <taxon>Sar</taxon>
        <taxon>Alveolata</taxon>
        <taxon>Ciliophora</taxon>
        <taxon>Intramacronucleata</taxon>
        <taxon>Oligohymenophorea</taxon>
        <taxon>Peniculida</taxon>
        <taxon>Parameciidae</taxon>
        <taxon>Paramecium</taxon>
    </lineage>
</organism>
<evidence type="ECO:0000313" key="4">
    <source>
        <dbReference type="Proteomes" id="UP000689195"/>
    </source>
</evidence>
<sequence length="647" mass="75745">MKKSTKTQVTNTQKQNVKSPTKKTTEIQQESMLQSGRDWAKQSYRSSQSPSQHSPSGISPTTKRMSSSAVQIPSNIRMQKRHSSIVAKGTEMHQRSVIKYLGLNLEPVCDKKNHEKNKLIYICQHPLCKAQKRLGCAYCLLEEHNNHETMEVQQFCKLFDEKYREFQEQCGSIQKMPERVSEVKQKFEQLTKEILQKLKLIEQGIICAVNGFLFWENKENGLTEQVEQLIKKNIYDMTQDELFESIEFIQGKHIREITQIATQTNFAVKKRTIQLDLTWQTYFPQLESDIMYALDDNKEMFIQDQDLNLIRLQKIEMKQQRLDGLSQQIKEQIQNNNTIQQKIPGFKQEEIQMMNSIVSQALDKVASLPEIKNEFNNHFDSMHTDGQTEQDLDESQQKIQENVNTFPHIIYTQDCEHRQPCNTIPIFACCNKAYPCAQCHGYKQHPPKISVPSYRYCMKCLEIYLVIYPTNQAVNCLNSKQKNLQQPTLKFINLREKQLHLYQSSISKNINIFFYLRSIDRRGSSIYSITIQQNIIQFFQPKQEVYTIFSLYKLNILGLIVTNQVRFGIANELIQIKQIYLIKTHHLNHQIGQLLQLISLKFSKDNNKIKIKNIYKEIKRGVFGLLKNSFGQRVQVLNVNSKFNQQF</sequence>
<reference evidence="3" key="1">
    <citation type="submission" date="2021-01" db="EMBL/GenBank/DDBJ databases">
        <authorList>
            <consortium name="Genoscope - CEA"/>
            <person name="William W."/>
        </authorList>
    </citation>
    <scope>NUCLEOTIDE SEQUENCE</scope>
</reference>
<accession>A0A8S1WW07</accession>
<comment type="caution">
    <text evidence="3">The sequence shown here is derived from an EMBL/GenBank/DDBJ whole genome shotgun (WGS) entry which is preliminary data.</text>
</comment>
<feature type="compositionally biased region" description="Low complexity" evidence="2">
    <location>
        <begin position="42"/>
        <end position="60"/>
    </location>
</feature>
<gene>
    <name evidence="3" type="ORF">PPENT_87.1.T1060087</name>
</gene>
<evidence type="ECO:0000256" key="1">
    <source>
        <dbReference type="SAM" id="Coils"/>
    </source>
</evidence>
<feature type="compositionally biased region" description="Low complexity" evidence="2">
    <location>
        <begin position="1"/>
        <end position="18"/>
    </location>
</feature>
<dbReference type="Proteomes" id="UP000689195">
    <property type="component" value="Unassembled WGS sequence"/>
</dbReference>
<keyword evidence="4" id="KW-1185">Reference proteome</keyword>
<dbReference type="AlphaFoldDB" id="A0A8S1WW07"/>